<dbReference type="NCBIfam" id="TIGR02610">
    <property type="entry name" value="PHA_gran_rgn"/>
    <property type="match status" value="1"/>
</dbReference>
<dbReference type="InterPro" id="IPR013433">
    <property type="entry name" value="PHA_gran_rgn"/>
</dbReference>
<keyword evidence="2" id="KW-1185">Reference proteome</keyword>
<sequence>MADIHIVQEHSLTPGKAREAAQQVADKMAEEYDLACTWEGDVLHFERSGVEGSLTLALKQAQMHLKLGFLFSAFSSKIEHKVAENMQKVFGGAA</sequence>
<name>A0ABT5JWW2_9BURK</name>
<evidence type="ECO:0000313" key="2">
    <source>
        <dbReference type="Proteomes" id="UP001221208"/>
    </source>
</evidence>
<reference evidence="1 2" key="1">
    <citation type="submission" date="2022-10" db="EMBL/GenBank/DDBJ databases">
        <title>Janthinobacterium sp. hw3 Genome sequencing.</title>
        <authorList>
            <person name="Park S."/>
        </authorList>
    </citation>
    <scope>NUCLEOTIDE SEQUENCE [LARGE SCALE GENOMIC DNA]</scope>
    <source>
        <strain evidence="2">hw3</strain>
    </source>
</reference>
<organism evidence="1 2">
    <name type="scientific">Janthinobacterium fluminis</name>
    <dbReference type="NCBI Taxonomy" id="2987524"/>
    <lineage>
        <taxon>Bacteria</taxon>
        <taxon>Pseudomonadati</taxon>
        <taxon>Pseudomonadota</taxon>
        <taxon>Betaproteobacteria</taxon>
        <taxon>Burkholderiales</taxon>
        <taxon>Oxalobacteraceae</taxon>
        <taxon>Janthinobacterium</taxon>
    </lineage>
</organism>
<comment type="caution">
    <text evidence="1">The sequence shown here is derived from an EMBL/GenBank/DDBJ whole genome shotgun (WGS) entry which is preliminary data.</text>
</comment>
<dbReference type="RefSeq" id="WP_273669907.1">
    <property type="nucleotide sequence ID" value="NZ_JAQQXR010000002.1"/>
</dbReference>
<accession>A0ABT5JWW2</accession>
<dbReference type="Pfam" id="PF09650">
    <property type="entry name" value="PHA_gran_rgn"/>
    <property type="match status" value="1"/>
</dbReference>
<protein>
    <submittedName>
        <fullName evidence="1">Polyhydroxyalkanoic acid system family protein</fullName>
    </submittedName>
</protein>
<evidence type="ECO:0000313" key="1">
    <source>
        <dbReference type="EMBL" id="MDC8757222.1"/>
    </source>
</evidence>
<dbReference type="EMBL" id="JAQQXR010000002">
    <property type="protein sequence ID" value="MDC8757222.1"/>
    <property type="molecule type" value="Genomic_DNA"/>
</dbReference>
<gene>
    <name evidence="1" type="ORF">OIK44_06430</name>
</gene>
<dbReference type="Proteomes" id="UP001221208">
    <property type="component" value="Unassembled WGS sequence"/>
</dbReference>
<proteinExistence type="predicted"/>